<proteinExistence type="predicted"/>
<evidence type="ECO:0000313" key="3">
    <source>
        <dbReference type="Proteomes" id="UP001238805"/>
    </source>
</evidence>
<dbReference type="EMBL" id="CP126970">
    <property type="protein sequence ID" value="WIM69329.1"/>
    <property type="molecule type" value="Genomic_DNA"/>
</dbReference>
<evidence type="ECO:0000256" key="1">
    <source>
        <dbReference type="SAM" id="MobiDB-lite"/>
    </source>
</evidence>
<protein>
    <submittedName>
        <fullName evidence="2">Uncharacterized protein</fullName>
    </submittedName>
</protein>
<sequence length="319" mass="35633">MFFRRRSRSARNEPDPHFPGMTVKEAEQLRSALRTRVAESGGSLRIDGLHGIIDHSRHGRVTLNLENLVRDVAHSQHPKAATTLTRSFLDAMLNANRVAGLDTAELYAGLRMRIAPIRGLVTEEADIIHSATVHRFTDDTAVTLVLDTATSIQTMPLDRLRRIDELDTLIRAARTNLHRELLDAHIITHQHPGSEAHPGARFRSFESENYYIASTPIFLEEMLQRWAPDLDLSRGVLFAMPTRHILLARDVTTGEDLLEGLGRMAPVAAHIAADGAHAVSPLLHLFHDGEVETLSTFDDTARELKILPTPYLLELISEK</sequence>
<gene>
    <name evidence="2" type="ORF">QP029_08590</name>
</gene>
<dbReference type="RefSeq" id="WP_284873924.1">
    <property type="nucleotide sequence ID" value="NZ_CP126970.1"/>
</dbReference>
<dbReference type="Proteomes" id="UP001238805">
    <property type="component" value="Chromosome"/>
</dbReference>
<evidence type="ECO:0000313" key="2">
    <source>
        <dbReference type="EMBL" id="WIM69329.1"/>
    </source>
</evidence>
<organism evidence="2 3">
    <name type="scientific">Corynebacterium suedekumii</name>
    <dbReference type="NCBI Taxonomy" id="3049801"/>
    <lineage>
        <taxon>Bacteria</taxon>
        <taxon>Bacillati</taxon>
        <taxon>Actinomycetota</taxon>
        <taxon>Actinomycetes</taxon>
        <taxon>Mycobacteriales</taxon>
        <taxon>Corynebacteriaceae</taxon>
        <taxon>Corynebacterium</taxon>
    </lineage>
</organism>
<reference evidence="2 3" key="1">
    <citation type="submission" date="2023-05" db="EMBL/GenBank/DDBJ databases">
        <title>Corynebacterium suedekumii sp. nov. and Corynebacterium breve sp. nov. isolated from raw cow's milk.</title>
        <authorList>
            <person name="Baer M.K."/>
            <person name="Mehl L."/>
            <person name="Hellmuth R."/>
            <person name="Marke G."/>
            <person name="Lipski A."/>
        </authorList>
    </citation>
    <scope>NUCLEOTIDE SEQUENCE [LARGE SCALE GENOMIC DNA]</scope>
    <source>
        <strain evidence="2 3">LM112</strain>
    </source>
</reference>
<accession>A0ABY8VIE9</accession>
<name>A0ABY8VIE9_9CORY</name>
<feature type="region of interest" description="Disordered" evidence="1">
    <location>
        <begin position="1"/>
        <end position="20"/>
    </location>
</feature>
<keyword evidence="3" id="KW-1185">Reference proteome</keyword>